<dbReference type="InterPro" id="IPR011990">
    <property type="entry name" value="TPR-like_helical_dom_sf"/>
</dbReference>
<gene>
    <name evidence="2" type="primary">cadC_3</name>
    <name evidence="2" type="ORF">NCTC9128_00998</name>
</gene>
<evidence type="ECO:0000313" key="2">
    <source>
        <dbReference type="EMBL" id="SQC09041.1"/>
    </source>
</evidence>
<dbReference type="Pfam" id="PF18500">
    <property type="entry name" value="CadC_C1"/>
    <property type="match status" value="1"/>
</dbReference>
<dbReference type="Gene3D" id="3.40.50.11830">
    <property type="match status" value="1"/>
</dbReference>
<proteinExistence type="predicted"/>
<keyword evidence="2" id="KW-0238">DNA-binding</keyword>
<dbReference type="GO" id="GO:0003677">
    <property type="term" value="F:DNA binding"/>
    <property type="evidence" value="ECO:0007669"/>
    <property type="project" value="UniProtKB-KW"/>
</dbReference>
<organism evidence="2 3">
    <name type="scientific">Klebsiella pneumoniae</name>
    <dbReference type="NCBI Taxonomy" id="573"/>
    <lineage>
        <taxon>Bacteria</taxon>
        <taxon>Pseudomonadati</taxon>
        <taxon>Pseudomonadota</taxon>
        <taxon>Gammaproteobacteria</taxon>
        <taxon>Enterobacterales</taxon>
        <taxon>Enterobacteriaceae</taxon>
        <taxon>Klebsiella/Raoultella group</taxon>
        <taxon>Klebsiella</taxon>
        <taxon>Klebsiella pneumoniae complex</taxon>
    </lineage>
</organism>
<evidence type="ECO:0000259" key="1">
    <source>
        <dbReference type="Pfam" id="PF18500"/>
    </source>
</evidence>
<name>A0A2X3C803_KLEPN</name>
<reference evidence="2 3" key="1">
    <citation type="submission" date="2018-06" db="EMBL/GenBank/DDBJ databases">
        <authorList>
            <consortium name="Pathogen Informatics"/>
            <person name="Doyle S."/>
        </authorList>
    </citation>
    <scope>NUCLEOTIDE SEQUENCE [LARGE SCALE GENOMIC DNA]</scope>
    <source>
        <strain evidence="2 3">NCTC9128</strain>
    </source>
</reference>
<sequence>MVHDKTDYNINEPSSSGKTLTIEFVNQRHYRAQQCFMSVQLVDNADSSTMLDKRYFVTNDNQLTIQNDLMNSLSDALAQPWPARMQAMLRQYQPSQSVALTYFYQSHQLLMKGDVDSLSKASSLLDDVIKRAPDFIYAYAEKTLVDVLRHSQQPLDDKQLAALYSEVERVGAMPGIKDMAIYYQIKAVDSLGKGKVDEANTAINSAIDFRDVMAKLCAV</sequence>
<feature type="domain" description="CadC C-terminal" evidence="1">
    <location>
        <begin position="1"/>
        <end position="86"/>
    </location>
</feature>
<protein>
    <submittedName>
        <fullName evidence="2">DNA-binding transcriptional activator CadC</fullName>
    </submittedName>
</protein>
<dbReference type="Gene3D" id="1.25.40.10">
    <property type="entry name" value="Tetratricopeptide repeat domain"/>
    <property type="match status" value="1"/>
</dbReference>
<dbReference type="InterPro" id="IPR040970">
    <property type="entry name" value="CadC_C1"/>
</dbReference>
<accession>A0A2X3C803</accession>
<dbReference type="Proteomes" id="UP000251088">
    <property type="component" value="Unassembled WGS sequence"/>
</dbReference>
<evidence type="ECO:0000313" key="3">
    <source>
        <dbReference type="Proteomes" id="UP000251088"/>
    </source>
</evidence>
<dbReference type="EMBL" id="UAWN01000004">
    <property type="protein sequence ID" value="SQC09041.1"/>
    <property type="molecule type" value="Genomic_DNA"/>
</dbReference>
<dbReference type="AlphaFoldDB" id="A0A2X3C803"/>